<feature type="compositionally biased region" description="Polar residues" evidence="1">
    <location>
        <begin position="136"/>
        <end position="147"/>
    </location>
</feature>
<gene>
    <name evidence="2" type="ORF">C2857_001244</name>
</gene>
<evidence type="ECO:0000313" key="2">
    <source>
        <dbReference type="EMBL" id="QPH16566.1"/>
    </source>
</evidence>
<organism evidence="2 3">
    <name type="scientific">Epichloe festucae (strain Fl1)</name>
    <dbReference type="NCBI Taxonomy" id="877507"/>
    <lineage>
        <taxon>Eukaryota</taxon>
        <taxon>Fungi</taxon>
        <taxon>Dikarya</taxon>
        <taxon>Ascomycota</taxon>
        <taxon>Pezizomycotina</taxon>
        <taxon>Sordariomycetes</taxon>
        <taxon>Hypocreomycetidae</taxon>
        <taxon>Hypocreales</taxon>
        <taxon>Clavicipitaceae</taxon>
        <taxon>Epichloe</taxon>
    </lineage>
</organism>
<reference evidence="2 3" key="1">
    <citation type="journal article" date="2018" name="PLoS Genet.">
        <title>Repeat elements organise 3D genome structure and mediate transcription in the filamentous fungus Epichloe festucae.</title>
        <authorList>
            <person name="Winter D.J."/>
            <person name="Ganley A.R.D."/>
            <person name="Young C.A."/>
            <person name="Liachko I."/>
            <person name="Schardl C.L."/>
            <person name="Dupont P.Y."/>
            <person name="Berry D."/>
            <person name="Ram A."/>
            <person name="Scott B."/>
            <person name="Cox M.P."/>
        </authorList>
    </citation>
    <scope>NUCLEOTIDE SEQUENCE [LARGE SCALE GENOMIC DNA]</scope>
    <source>
        <strain evidence="2 3">Fl1</strain>
    </source>
</reference>
<dbReference type="GO" id="GO:0005634">
    <property type="term" value="C:nucleus"/>
    <property type="evidence" value="ECO:0007669"/>
    <property type="project" value="TreeGrafter"/>
</dbReference>
<dbReference type="OrthoDB" id="2555634at2759"/>
<dbReference type="EMBL" id="CP031390">
    <property type="protein sequence ID" value="QPH16566.1"/>
    <property type="molecule type" value="Genomic_DNA"/>
</dbReference>
<dbReference type="AlphaFoldDB" id="A0A7U3Q1C4"/>
<feature type="compositionally biased region" description="Polar residues" evidence="1">
    <location>
        <begin position="207"/>
        <end position="221"/>
    </location>
</feature>
<proteinExistence type="predicted"/>
<keyword evidence="3" id="KW-1185">Reference proteome</keyword>
<dbReference type="InterPro" id="IPR018800">
    <property type="entry name" value="PRCC"/>
</dbReference>
<feature type="compositionally biased region" description="Polar residues" evidence="1">
    <location>
        <begin position="99"/>
        <end position="113"/>
    </location>
</feature>
<feature type="region of interest" description="Disordered" evidence="1">
    <location>
        <begin position="343"/>
        <end position="402"/>
    </location>
</feature>
<evidence type="ECO:0000256" key="1">
    <source>
        <dbReference type="SAM" id="MobiDB-lite"/>
    </source>
</evidence>
<dbReference type="Pfam" id="PF10253">
    <property type="entry name" value="PRCC"/>
    <property type="match status" value="1"/>
</dbReference>
<feature type="compositionally biased region" description="Polar residues" evidence="1">
    <location>
        <begin position="370"/>
        <end position="379"/>
    </location>
</feature>
<feature type="region of interest" description="Disordered" evidence="1">
    <location>
        <begin position="1"/>
        <end position="256"/>
    </location>
</feature>
<name>A0A7U3Q1C4_EPIFF</name>
<evidence type="ECO:0000313" key="3">
    <source>
        <dbReference type="Proteomes" id="UP000594364"/>
    </source>
</evidence>
<evidence type="ECO:0008006" key="4">
    <source>
        <dbReference type="Google" id="ProtNLM"/>
    </source>
</evidence>
<feature type="compositionally biased region" description="Acidic residues" evidence="1">
    <location>
        <begin position="1"/>
        <end position="18"/>
    </location>
</feature>
<feature type="compositionally biased region" description="Basic and acidic residues" evidence="1">
    <location>
        <begin position="380"/>
        <end position="402"/>
    </location>
</feature>
<protein>
    <recommendedName>
        <fullName evidence="4">Stress activated map kinase interacting</fullName>
    </recommendedName>
</protein>
<accession>A0A7U3Q1C4</accession>
<dbReference type="PANTHER" id="PTHR13621">
    <property type="entry name" value="PROLINE-RICH PROTEIN PRCC"/>
    <property type="match status" value="1"/>
</dbReference>
<feature type="compositionally biased region" description="Low complexity" evidence="1">
    <location>
        <begin position="57"/>
        <end position="69"/>
    </location>
</feature>
<dbReference type="PANTHER" id="PTHR13621:SF2">
    <property type="entry name" value="PROLINE-RICH PROTEIN PRCC"/>
    <property type="match status" value="1"/>
</dbReference>
<sequence length="402" mass="42754">MGLVDYDSDSASEVEPATDPEPTPKPSSQASSKKPFQKVVHRSNPGKVFVSLPTQASSTNNSNSNSNSNGDEPPAKRARTTGGGLFSGFNSFLPAPKNTGKQAIKPSTSNTTRPGVKLKTSAAPGFSRDVDEDDTMQQFAAPTSISDLPSGGLSLPPPKRQESAPSIPEGQTPAEEVKLVGKQPLMFRPLSVGMNAKKKNKNKPGPASTTQPPASNATPALSTPAVPSEPAPETKVSLFSMHTEEPSYPVPTTSSANNGAYEPLFETAYEADPASAGSSVPVEKQYDTLLPTNAAGASESLDNMADDLNLSAAARRELFGRDGSNFAAKKVVNFNMDREYRHNEDVRASGDQQTHNPVRALQSGKHSLKQLVQNVQNQKDALEDSFAKGRSNRKEASSRYGW</sequence>
<dbReference type="Proteomes" id="UP000594364">
    <property type="component" value="Chromosome 6"/>
</dbReference>